<keyword evidence="6 12" id="KW-0418">Kinase</keyword>
<keyword evidence="10" id="KW-1133">Transmembrane helix</keyword>
<accession>A0A2Z3GWX0</accession>
<evidence type="ECO:0000256" key="1">
    <source>
        <dbReference type="ARBA" id="ARBA00000085"/>
    </source>
</evidence>
<evidence type="ECO:0000256" key="5">
    <source>
        <dbReference type="ARBA" id="ARBA00022741"/>
    </source>
</evidence>
<dbReference type="KEGG" id="gog:C1280_13145"/>
<keyword evidence="3" id="KW-0597">Phosphoprotein</keyword>
<dbReference type="OrthoDB" id="9815750at2"/>
<evidence type="ECO:0000256" key="9">
    <source>
        <dbReference type="SAM" id="Coils"/>
    </source>
</evidence>
<dbReference type="SUPFAM" id="SSF47384">
    <property type="entry name" value="Homodimeric domain of signal transducing histidine kinase"/>
    <property type="match status" value="1"/>
</dbReference>
<dbReference type="AlphaFoldDB" id="A0A2Z3GWX0"/>
<dbReference type="InterPro" id="IPR004358">
    <property type="entry name" value="Sig_transdc_His_kin-like_C"/>
</dbReference>
<dbReference type="Proteomes" id="UP000245802">
    <property type="component" value="Chromosome"/>
</dbReference>
<dbReference type="InterPro" id="IPR003661">
    <property type="entry name" value="HisK_dim/P_dom"/>
</dbReference>
<dbReference type="InterPro" id="IPR003594">
    <property type="entry name" value="HATPase_dom"/>
</dbReference>
<protein>
    <recommendedName>
        <fullName evidence="2">histidine kinase</fullName>
        <ecNumber evidence="2">2.7.13.3</ecNumber>
    </recommendedName>
</protein>
<organism evidence="12 13">
    <name type="scientific">Gemmata obscuriglobus</name>
    <dbReference type="NCBI Taxonomy" id="114"/>
    <lineage>
        <taxon>Bacteria</taxon>
        <taxon>Pseudomonadati</taxon>
        <taxon>Planctomycetota</taxon>
        <taxon>Planctomycetia</taxon>
        <taxon>Gemmatales</taxon>
        <taxon>Gemmataceae</taxon>
        <taxon>Gemmata</taxon>
    </lineage>
</organism>
<dbReference type="PROSITE" id="PS50109">
    <property type="entry name" value="HIS_KIN"/>
    <property type="match status" value="1"/>
</dbReference>
<keyword evidence="10" id="KW-0812">Transmembrane</keyword>
<feature type="transmembrane region" description="Helical" evidence="10">
    <location>
        <begin position="6"/>
        <end position="31"/>
    </location>
</feature>
<gene>
    <name evidence="12" type="ORF">C1280_13145</name>
</gene>
<dbReference type="SMART" id="SM00387">
    <property type="entry name" value="HATPase_c"/>
    <property type="match status" value="1"/>
</dbReference>
<dbReference type="EMBL" id="CP025958">
    <property type="protein sequence ID" value="AWM37848.1"/>
    <property type="molecule type" value="Genomic_DNA"/>
</dbReference>
<keyword evidence="13" id="KW-1185">Reference proteome</keyword>
<reference evidence="12 13" key="1">
    <citation type="submission" date="2018-01" db="EMBL/GenBank/DDBJ databases">
        <title>G. obscuriglobus.</title>
        <authorList>
            <person name="Franke J."/>
            <person name="Blomberg W."/>
            <person name="Selmecki A."/>
        </authorList>
    </citation>
    <scope>NUCLEOTIDE SEQUENCE [LARGE SCALE GENOMIC DNA]</scope>
    <source>
        <strain evidence="12 13">DSM 5831</strain>
    </source>
</reference>
<feature type="domain" description="Histidine kinase" evidence="11">
    <location>
        <begin position="280"/>
        <end position="494"/>
    </location>
</feature>
<dbReference type="InterPro" id="IPR005467">
    <property type="entry name" value="His_kinase_dom"/>
</dbReference>
<dbReference type="PRINTS" id="PR00344">
    <property type="entry name" value="BCTRLSENSOR"/>
</dbReference>
<evidence type="ECO:0000313" key="12">
    <source>
        <dbReference type="EMBL" id="AWM37848.1"/>
    </source>
</evidence>
<keyword evidence="8" id="KW-0902">Two-component regulatory system</keyword>
<dbReference type="PANTHER" id="PTHR43065">
    <property type="entry name" value="SENSOR HISTIDINE KINASE"/>
    <property type="match status" value="1"/>
</dbReference>
<dbReference type="SUPFAM" id="SSF55874">
    <property type="entry name" value="ATPase domain of HSP90 chaperone/DNA topoisomerase II/histidine kinase"/>
    <property type="match status" value="1"/>
</dbReference>
<dbReference type="PANTHER" id="PTHR43065:SF10">
    <property type="entry name" value="PEROXIDE STRESS-ACTIVATED HISTIDINE KINASE MAK3"/>
    <property type="match status" value="1"/>
</dbReference>
<evidence type="ECO:0000256" key="10">
    <source>
        <dbReference type="SAM" id="Phobius"/>
    </source>
</evidence>
<dbReference type="CDD" id="cd00082">
    <property type="entry name" value="HisKA"/>
    <property type="match status" value="1"/>
</dbReference>
<dbReference type="GO" id="GO:0000155">
    <property type="term" value="F:phosphorelay sensor kinase activity"/>
    <property type="evidence" value="ECO:0007669"/>
    <property type="project" value="InterPro"/>
</dbReference>
<dbReference type="SMART" id="SM00388">
    <property type="entry name" value="HisKA"/>
    <property type="match status" value="1"/>
</dbReference>
<dbReference type="Pfam" id="PF00512">
    <property type="entry name" value="HisKA"/>
    <property type="match status" value="1"/>
</dbReference>
<dbReference type="Gene3D" id="1.10.287.130">
    <property type="match status" value="1"/>
</dbReference>
<keyword evidence="5" id="KW-0547">Nucleotide-binding</keyword>
<dbReference type="EC" id="2.7.13.3" evidence="2"/>
<feature type="transmembrane region" description="Helical" evidence="10">
    <location>
        <begin position="179"/>
        <end position="202"/>
    </location>
</feature>
<evidence type="ECO:0000256" key="6">
    <source>
        <dbReference type="ARBA" id="ARBA00022777"/>
    </source>
</evidence>
<evidence type="ECO:0000259" key="11">
    <source>
        <dbReference type="PROSITE" id="PS50109"/>
    </source>
</evidence>
<evidence type="ECO:0000256" key="8">
    <source>
        <dbReference type="ARBA" id="ARBA00023012"/>
    </source>
</evidence>
<feature type="coiled-coil region" evidence="9">
    <location>
        <begin position="244"/>
        <end position="271"/>
    </location>
</feature>
<proteinExistence type="predicted"/>
<keyword evidence="9" id="KW-0175">Coiled coil</keyword>
<dbReference type="GO" id="GO:0005524">
    <property type="term" value="F:ATP binding"/>
    <property type="evidence" value="ECO:0007669"/>
    <property type="project" value="UniProtKB-KW"/>
</dbReference>
<keyword evidence="4" id="KW-0808">Transferase</keyword>
<dbReference type="InterPro" id="IPR036097">
    <property type="entry name" value="HisK_dim/P_sf"/>
</dbReference>
<comment type="catalytic activity">
    <reaction evidence="1">
        <text>ATP + protein L-histidine = ADP + protein N-phospho-L-histidine.</text>
        <dbReference type="EC" id="2.7.13.3"/>
    </reaction>
</comment>
<keyword evidence="10" id="KW-0472">Membrane</keyword>
<evidence type="ECO:0000256" key="4">
    <source>
        <dbReference type="ARBA" id="ARBA00022679"/>
    </source>
</evidence>
<dbReference type="RefSeq" id="WP_010040551.1">
    <property type="nucleotide sequence ID" value="NZ_CP025958.1"/>
</dbReference>
<sequence length="509" mass="54729">MHSRLIARLTAPVVAVSVLLVAVAAGAAWYAHNSQRNVSVMLDSHVASVHAAQELEISLREIHVQFDRYLITGQRKHLSPVPRLREHATEALRAAERMATTEPEQVLMRKVRTGYQHFFDAYDRLEQTPPEQGVYAKVLELIDTVLTREILEPAREYLRVNRDMLDHTAKANHELSQRLTVGLVGLGVCGSVAGLLGGWAIAVSLRRSLLDTDRVLRDTAALLGEAVPAADGVAPLGEHSETTVQRVTQAAAAVLNRLKKTERDALRAEQLAWVGQMAAGIAHEVRNPLTVIKLLVQAATDPRRANGFRPQDLRVLEGEILRLEQIIRTFLDFARPPRPEKKSVAPAELIRDCVEGVTARAELQGVTVRAVVSSDLPPLDADPGQLGQVLYNLLFNALDVLPSGGTVRVTAAVTPDGTDTPGGTLTVLVSDTGPGLPVGLEEQIFDPFISTKETGLGLGLSICRRIVEAHGGSIGATNGPAGGAVFVIRLPCRAQTNARPAPLSPAGAT</sequence>
<dbReference type="InterPro" id="IPR036890">
    <property type="entry name" value="HATPase_C_sf"/>
</dbReference>
<name>A0A2Z3GWX0_9BACT</name>
<dbReference type="Gene3D" id="3.30.565.10">
    <property type="entry name" value="Histidine kinase-like ATPase, C-terminal domain"/>
    <property type="match status" value="1"/>
</dbReference>
<evidence type="ECO:0000256" key="7">
    <source>
        <dbReference type="ARBA" id="ARBA00022840"/>
    </source>
</evidence>
<evidence type="ECO:0000256" key="3">
    <source>
        <dbReference type="ARBA" id="ARBA00022553"/>
    </source>
</evidence>
<evidence type="ECO:0000256" key="2">
    <source>
        <dbReference type="ARBA" id="ARBA00012438"/>
    </source>
</evidence>
<dbReference type="Pfam" id="PF02518">
    <property type="entry name" value="HATPase_c"/>
    <property type="match status" value="1"/>
</dbReference>
<keyword evidence="7" id="KW-0067">ATP-binding</keyword>
<evidence type="ECO:0000313" key="13">
    <source>
        <dbReference type="Proteomes" id="UP000245802"/>
    </source>
</evidence>